<dbReference type="Proteomes" id="UP000287033">
    <property type="component" value="Unassembled WGS sequence"/>
</dbReference>
<evidence type="ECO:0000256" key="3">
    <source>
        <dbReference type="ARBA" id="ARBA00022502"/>
    </source>
</evidence>
<proteinExistence type="inferred from homology"/>
<evidence type="ECO:0000313" key="10">
    <source>
        <dbReference type="EMBL" id="GCC38752.1"/>
    </source>
</evidence>
<feature type="transmembrane region" description="Helical" evidence="9">
    <location>
        <begin position="178"/>
        <end position="197"/>
    </location>
</feature>
<comment type="subcellular location">
    <subcellularLocation>
        <location evidence="1">Endomembrane system</location>
        <topology evidence="1">Multi-pass membrane protein</topology>
    </subcellularLocation>
    <subcellularLocation>
        <location evidence="9">Golgi apparatus membrane</location>
        <topology evidence="9">Multi-pass membrane protein</topology>
    </subcellularLocation>
</comment>
<name>A0A401T808_CHIPU</name>
<feature type="transmembrane region" description="Helical" evidence="9">
    <location>
        <begin position="124"/>
        <end position="141"/>
    </location>
</feature>
<dbReference type="OrthoDB" id="419770at2759"/>
<dbReference type="GO" id="GO:0016788">
    <property type="term" value="F:hydrolase activity, acting on ester bonds"/>
    <property type="evidence" value="ECO:0007669"/>
    <property type="project" value="TreeGrafter"/>
</dbReference>
<dbReference type="OMA" id="DFMIEDC"/>
<comment type="similarity">
    <text evidence="2 9">Belongs to the PGAP3 family.</text>
</comment>
<evidence type="ECO:0000256" key="5">
    <source>
        <dbReference type="ARBA" id="ARBA00022729"/>
    </source>
</evidence>
<dbReference type="PANTHER" id="PTHR13148:SF0">
    <property type="entry name" value="POST-GPI ATTACHMENT TO PROTEINS FACTOR 3"/>
    <property type="match status" value="1"/>
</dbReference>
<sequence>MGSASQAENNDKDCLSLCWSCADDCKYSCMWLTVGLYIQEGHKVPQFYGKWPFYRFLFFQEPASAFASMLNGLAHYVMLGRYQAAVPQESPMYHTCISFAMITLNAWVWSTVFHTRDTPLTEKMDYFCASSVVLYSIYLCCVRTVGLAHPWAASLFGALLIGLFTCHIWYLTFVHFDYGYNMAANVLIGLINLLWWLSWCLWNRCHLPYVWKCMVVVMMLHGLALLELLDFPPLLWVFDAHAVWHFSTIPVPFLFYSFLIDDSWHLLDVKME</sequence>
<comment type="function">
    <text evidence="8">Involved in the fatty acid remodeling steps of GPI-anchor maturation where the unsaturated acyl chain at sn-2 of inositol phosphate is replaced by a saturated stearoyl chain. May catalyze the first step of the fatty acid remodeling, by removing the unsaturated acyl chain at sn-2 of inositol phosphate, generating a lyso-GPI intermediate. The fatty acid remodeling steps is critical for the integration of GPI-APs into lipid rafts.</text>
</comment>
<dbReference type="PANTHER" id="PTHR13148">
    <property type="entry name" value="PER1-RELATED"/>
    <property type="match status" value="1"/>
</dbReference>
<dbReference type="STRING" id="137246.A0A401T808"/>
<keyword evidence="5" id="KW-0732">Signal</keyword>
<feature type="transmembrane region" description="Helical" evidence="9">
    <location>
        <begin position="91"/>
        <end position="112"/>
    </location>
</feature>
<accession>A0A401T808</accession>
<dbReference type="EMBL" id="BEZZ01001250">
    <property type="protein sequence ID" value="GCC38752.1"/>
    <property type="molecule type" value="Genomic_DNA"/>
</dbReference>
<keyword evidence="9" id="KW-0333">Golgi apparatus</keyword>
<feature type="transmembrane region" description="Helical" evidence="9">
    <location>
        <begin position="153"/>
        <end position="172"/>
    </location>
</feature>
<dbReference type="Pfam" id="PF04080">
    <property type="entry name" value="Per1"/>
    <property type="match status" value="1"/>
</dbReference>
<keyword evidence="3 9" id="KW-0337">GPI-anchor biosynthesis</keyword>
<evidence type="ECO:0000256" key="2">
    <source>
        <dbReference type="ARBA" id="ARBA00006387"/>
    </source>
</evidence>
<gene>
    <name evidence="10" type="ORF">chiPu_0017269</name>
</gene>
<comment type="caution">
    <text evidence="10">The sequence shown here is derived from an EMBL/GenBank/DDBJ whole genome shotgun (WGS) entry which is preliminary data.</text>
</comment>
<keyword evidence="4 9" id="KW-0812">Transmembrane</keyword>
<dbReference type="AlphaFoldDB" id="A0A401T808"/>
<evidence type="ECO:0000313" key="11">
    <source>
        <dbReference type="Proteomes" id="UP000287033"/>
    </source>
</evidence>
<organism evidence="10 11">
    <name type="scientific">Chiloscyllium punctatum</name>
    <name type="common">Brownbanded bambooshark</name>
    <name type="synonym">Hemiscyllium punctatum</name>
    <dbReference type="NCBI Taxonomy" id="137246"/>
    <lineage>
        <taxon>Eukaryota</taxon>
        <taxon>Metazoa</taxon>
        <taxon>Chordata</taxon>
        <taxon>Craniata</taxon>
        <taxon>Vertebrata</taxon>
        <taxon>Chondrichthyes</taxon>
        <taxon>Elasmobranchii</taxon>
        <taxon>Galeomorphii</taxon>
        <taxon>Galeoidea</taxon>
        <taxon>Orectolobiformes</taxon>
        <taxon>Hemiscylliidae</taxon>
        <taxon>Chiloscyllium</taxon>
    </lineage>
</organism>
<evidence type="ECO:0000256" key="8">
    <source>
        <dbReference type="ARBA" id="ARBA00093305"/>
    </source>
</evidence>
<evidence type="ECO:0000256" key="9">
    <source>
        <dbReference type="RuleBase" id="RU365066"/>
    </source>
</evidence>
<evidence type="ECO:0000256" key="1">
    <source>
        <dbReference type="ARBA" id="ARBA00004127"/>
    </source>
</evidence>
<comment type="function">
    <text evidence="9">Involved in the lipid remodeling steps of GPI-anchor maturation.</text>
</comment>
<evidence type="ECO:0000256" key="7">
    <source>
        <dbReference type="ARBA" id="ARBA00023136"/>
    </source>
</evidence>
<dbReference type="GO" id="GO:0006506">
    <property type="term" value="P:GPI anchor biosynthetic process"/>
    <property type="evidence" value="ECO:0007669"/>
    <property type="project" value="UniProtKB-KW"/>
</dbReference>
<dbReference type="InterPro" id="IPR007217">
    <property type="entry name" value="Per1-like"/>
</dbReference>
<evidence type="ECO:0000256" key="6">
    <source>
        <dbReference type="ARBA" id="ARBA00022989"/>
    </source>
</evidence>
<dbReference type="GO" id="GO:0000139">
    <property type="term" value="C:Golgi membrane"/>
    <property type="evidence" value="ECO:0007669"/>
    <property type="project" value="UniProtKB-SubCell"/>
</dbReference>
<keyword evidence="11" id="KW-1185">Reference proteome</keyword>
<dbReference type="GO" id="GO:0005789">
    <property type="term" value="C:endoplasmic reticulum membrane"/>
    <property type="evidence" value="ECO:0007669"/>
    <property type="project" value="TreeGrafter"/>
</dbReference>
<reference evidence="10 11" key="1">
    <citation type="journal article" date="2018" name="Nat. Ecol. Evol.">
        <title>Shark genomes provide insights into elasmobranch evolution and the origin of vertebrates.</title>
        <authorList>
            <person name="Hara Y"/>
            <person name="Yamaguchi K"/>
            <person name="Onimaru K"/>
            <person name="Kadota M"/>
            <person name="Koyanagi M"/>
            <person name="Keeley SD"/>
            <person name="Tatsumi K"/>
            <person name="Tanaka K"/>
            <person name="Motone F"/>
            <person name="Kageyama Y"/>
            <person name="Nozu R"/>
            <person name="Adachi N"/>
            <person name="Nishimura O"/>
            <person name="Nakagawa R"/>
            <person name="Tanegashima C"/>
            <person name="Kiyatake I"/>
            <person name="Matsumoto R"/>
            <person name="Murakumo K"/>
            <person name="Nishida K"/>
            <person name="Terakita A"/>
            <person name="Kuratani S"/>
            <person name="Sato K"/>
            <person name="Hyodo S Kuraku.S."/>
        </authorList>
    </citation>
    <scope>NUCLEOTIDE SEQUENCE [LARGE SCALE GENOMIC DNA]</scope>
</reference>
<evidence type="ECO:0000256" key="4">
    <source>
        <dbReference type="ARBA" id="ARBA00022692"/>
    </source>
</evidence>
<feature type="transmembrane region" description="Helical" evidence="9">
    <location>
        <begin position="241"/>
        <end position="260"/>
    </location>
</feature>
<feature type="transmembrane region" description="Helical" evidence="9">
    <location>
        <begin position="209"/>
        <end position="229"/>
    </location>
</feature>
<keyword evidence="7 9" id="KW-0472">Membrane</keyword>
<keyword evidence="6 9" id="KW-1133">Transmembrane helix</keyword>
<protein>
    <recommendedName>
        <fullName evidence="9">Post-GPI attachment to proteins factor 3</fullName>
    </recommendedName>
</protein>
<feature type="transmembrane region" description="Helical" evidence="9">
    <location>
        <begin position="57"/>
        <end position="79"/>
    </location>
</feature>